<evidence type="ECO:0000313" key="2">
    <source>
        <dbReference type="Proteomes" id="UP000287651"/>
    </source>
</evidence>
<accession>A0A426XIB6</accession>
<evidence type="ECO:0000313" key="1">
    <source>
        <dbReference type="EMBL" id="RRT39225.1"/>
    </source>
</evidence>
<dbReference type="AlphaFoldDB" id="A0A426XIB6"/>
<feature type="non-terminal residue" evidence="1">
    <location>
        <position position="1"/>
    </location>
</feature>
<dbReference type="Proteomes" id="UP000287651">
    <property type="component" value="Unassembled WGS sequence"/>
</dbReference>
<name>A0A426XIB6_ENSVE</name>
<gene>
    <name evidence="1" type="ORF">B296_00041106</name>
</gene>
<dbReference type="EMBL" id="AMZH03020363">
    <property type="protein sequence ID" value="RRT39225.1"/>
    <property type="molecule type" value="Genomic_DNA"/>
</dbReference>
<comment type="caution">
    <text evidence="1">The sequence shown here is derived from an EMBL/GenBank/DDBJ whole genome shotgun (WGS) entry which is preliminary data.</text>
</comment>
<protein>
    <submittedName>
        <fullName evidence="1">Uncharacterized protein</fullName>
    </submittedName>
</protein>
<organism evidence="1 2">
    <name type="scientific">Ensete ventricosum</name>
    <name type="common">Abyssinian banana</name>
    <name type="synonym">Musa ensete</name>
    <dbReference type="NCBI Taxonomy" id="4639"/>
    <lineage>
        <taxon>Eukaryota</taxon>
        <taxon>Viridiplantae</taxon>
        <taxon>Streptophyta</taxon>
        <taxon>Embryophyta</taxon>
        <taxon>Tracheophyta</taxon>
        <taxon>Spermatophyta</taxon>
        <taxon>Magnoliopsida</taxon>
        <taxon>Liliopsida</taxon>
        <taxon>Zingiberales</taxon>
        <taxon>Musaceae</taxon>
        <taxon>Ensete</taxon>
    </lineage>
</organism>
<proteinExistence type="predicted"/>
<reference evidence="1 2" key="1">
    <citation type="journal article" date="2014" name="Agronomy (Basel)">
        <title>A Draft Genome Sequence for Ensete ventricosum, the Drought-Tolerant Tree Against Hunger.</title>
        <authorList>
            <person name="Harrison J."/>
            <person name="Moore K.A."/>
            <person name="Paszkiewicz K."/>
            <person name="Jones T."/>
            <person name="Grant M."/>
            <person name="Ambacheew D."/>
            <person name="Muzemil S."/>
            <person name="Studholme D.J."/>
        </authorList>
    </citation>
    <scope>NUCLEOTIDE SEQUENCE [LARGE SCALE GENOMIC DNA]</scope>
</reference>
<sequence length="69" mass="7956">VKFRSIFCSLSQNFKILAIPNVLARGKSFEHGFMKKCDGYTLYAKSRAKSSFDQFFYKCQPSPRSPRVP</sequence>